<keyword evidence="2" id="KW-1185">Reference proteome</keyword>
<evidence type="ECO:0000313" key="2">
    <source>
        <dbReference type="Proteomes" id="UP001623290"/>
    </source>
</evidence>
<sequence length="64" mass="7227">MSISAETHEALHAVKAAWDHCQSVCEYRNPKRDDEGQGRICEHEENSSSMEWCDPSHCPLLALS</sequence>
<accession>A0ABZ1DZC5</accession>
<organism evidence="1 2">
    <name type="scientific">Thioclava litoralis</name>
    <dbReference type="NCBI Taxonomy" id="3076557"/>
    <lineage>
        <taxon>Bacteria</taxon>
        <taxon>Pseudomonadati</taxon>
        <taxon>Pseudomonadota</taxon>
        <taxon>Alphaproteobacteria</taxon>
        <taxon>Rhodobacterales</taxon>
        <taxon>Paracoccaceae</taxon>
        <taxon>Thioclava</taxon>
    </lineage>
</organism>
<dbReference type="RefSeq" id="WP_406720403.1">
    <property type="nucleotide sequence ID" value="NZ_CP135443.1"/>
</dbReference>
<evidence type="ECO:0000313" key="1">
    <source>
        <dbReference type="EMBL" id="WRY32926.1"/>
    </source>
</evidence>
<reference evidence="1 2" key="1">
    <citation type="submission" date="2023-09" db="EMBL/GenBank/DDBJ databases">
        <title>Thioclava shenzhenensis sp. nov., a multidrug resistant bacteria-antagonizing species isolated from coastal seawater.</title>
        <authorList>
            <person name="Long M."/>
        </authorList>
    </citation>
    <scope>NUCLEOTIDE SEQUENCE [LARGE SCALE GENOMIC DNA]</scope>
    <source>
        <strain evidence="1 2">FTW29</strain>
    </source>
</reference>
<protein>
    <submittedName>
        <fullName evidence="1">Uncharacterized protein</fullName>
    </submittedName>
</protein>
<dbReference type="EMBL" id="CP135443">
    <property type="protein sequence ID" value="WRY32926.1"/>
    <property type="molecule type" value="Genomic_DNA"/>
</dbReference>
<gene>
    <name evidence="1" type="ORF">RPE78_09470</name>
</gene>
<name>A0ABZ1DZC5_9RHOB</name>
<dbReference type="Proteomes" id="UP001623290">
    <property type="component" value="Chromosome"/>
</dbReference>
<proteinExistence type="predicted"/>